<dbReference type="Pfam" id="PF01926">
    <property type="entry name" value="MMR_HSR1"/>
    <property type="match status" value="1"/>
</dbReference>
<organism evidence="5 6">
    <name type="scientific">Thecamonas trahens ATCC 50062</name>
    <dbReference type="NCBI Taxonomy" id="461836"/>
    <lineage>
        <taxon>Eukaryota</taxon>
        <taxon>Apusozoa</taxon>
        <taxon>Apusomonadida</taxon>
        <taxon>Apusomonadidae</taxon>
        <taxon>Thecamonas</taxon>
    </lineage>
</organism>
<evidence type="ECO:0000256" key="3">
    <source>
        <dbReference type="ARBA" id="ARBA00023134"/>
    </source>
</evidence>
<dbReference type="CDD" id="cd22534">
    <property type="entry name" value="KH-II_Era"/>
    <property type="match status" value="1"/>
</dbReference>
<dbReference type="Gene3D" id="3.40.50.300">
    <property type="entry name" value="P-loop containing nucleotide triphosphate hydrolases"/>
    <property type="match status" value="1"/>
</dbReference>
<dbReference type="PANTHER" id="PTHR42698">
    <property type="entry name" value="GTPASE ERA"/>
    <property type="match status" value="1"/>
</dbReference>
<keyword evidence="3" id="KW-0342">GTP-binding</keyword>
<dbReference type="SUPFAM" id="SSF52540">
    <property type="entry name" value="P-loop containing nucleoside triphosphate hydrolases"/>
    <property type="match status" value="1"/>
</dbReference>
<dbReference type="AlphaFoldDB" id="A0A0L0DIZ0"/>
<dbReference type="STRING" id="461836.A0A0L0DIZ0"/>
<dbReference type="NCBIfam" id="TIGR00231">
    <property type="entry name" value="small_GTP"/>
    <property type="match status" value="1"/>
</dbReference>
<proteinExistence type="inferred from homology"/>
<dbReference type="InterPro" id="IPR005225">
    <property type="entry name" value="Small_GTP-bd"/>
</dbReference>
<dbReference type="eggNOG" id="KOG1423">
    <property type="taxonomic scope" value="Eukaryota"/>
</dbReference>
<dbReference type="PRINTS" id="PR00326">
    <property type="entry name" value="GTP1OBG"/>
</dbReference>
<protein>
    <submittedName>
        <fullName evidence="5">GTP-binding protein Era</fullName>
    </submittedName>
</protein>
<dbReference type="InterPro" id="IPR015946">
    <property type="entry name" value="KH_dom-like_a/b"/>
</dbReference>
<dbReference type="OMA" id="WAEVDVI"/>
<dbReference type="InterPro" id="IPR009019">
    <property type="entry name" value="KH_sf_prok-type"/>
</dbReference>
<dbReference type="Gene3D" id="3.30.300.20">
    <property type="match status" value="1"/>
</dbReference>
<dbReference type="Proteomes" id="UP000054408">
    <property type="component" value="Unassembled WGS sequence"/>
</dbReference>
<feature type="domain" description="G" evidence="4">
    <location>
        <begin position="58"/>
        <end position="178"/>
    </location>
</feature>
<name>A0A0L0DIZ0_THETB</name>
<dbReference type="OrthoDB" id="188276at2759"/>
<evidence type="ECO:0000313" key="5">
    <source>
        <dbReference type="EMBL" id="KNC51293.1"/>
    </source>
</evidence>
<reference evidence="5 6" key="1">
    <citation type="submission" date="2010-05" db="EMBL/GenBank/DDBJ databases">
        <title>The Genome Sequence of Thecamonas trahens ATCC 50062.</title>
        <authorList>
            <consortium name="The Broad Institute Genome Sequencing Platform"/>
            <person name="Russ C."/>
            <person name="Cuomo C."/>
            <person name="Shea T."/>
            <person name="Young S.K."/>
            <person name="Zeng Q."/>
            <person name="Koehrsen M."/>
            <person name="Haas B."/>
            <person name="Borodovsky M."/>
            <person name="Guigo R."/>
            <person name="Alvarado L."/>
            <person name="Berlin A."/>
            <person name="Bochicchio J."/>
            <person name="Borenstein D."/>
            <person name="Chapman S."/>
            <person name="Chen Z."/>
            <person name="Freedman E."/>
            <person name="Gellesch M."/>
            <person name="Goldberg J."/>
            <person name="Griggs A."/>
            <person name="Gujja S."/>
            <person name="Heilman E."/>
            <person name="Heiman D."/>
            <person name="Hepburn T."/>
            <person name="Howarth C."/>
            <person name="Jen D."/>
            <person name="Larson L."/>
            <person name="Mehta T."/>
            <person name="Park D."/>
            <person name="Pearson M."/>
            <person name="Roberts A."/>
            <person name="Saif S."/>
            <person name="Shenoy N."/>
            <person name="Sisk P."/>
            <person name="Stolte C."/>
            <person name="Sykes S."/>
            <person name="Thomson T."/>
            <person name="Walk T."/>
            <person name="White J."/>
            <person name="Yandava C."/>
            <person name="Burger G."/>
            <person name="Gray M.W."/>
            <person name="Holland P.W.H."/>
            <person name="King N."/>
            <person name="Lang F.B.F."/>
            <person name="Roger A.J."/>
            <person name="Ruiz-Trillo I."/>
            <person name="Lander E."/>
            <person name="Nusbaum C."/>
        </authorList>
    </citation>
    <scope>NUCLEOTIDE SEQUENCE [LARGE SCALE GENOMIC DNA]</scope>
    <source>
        <strain evidence="5 6">ATCC 50062</strain>
    </source>
</reference>
<dbReference type="InterPro" id="IPR027417">
    <property type="entry name" value="P-loop_NTPase"/>
</dbReference>
<evidence type="ECO:0000259" key="4">
    <source>
        <dbReference type="Pfam" id="PF01926"/>
    </source>
</evidence>
<sequence>MGSEVEAVAEAATAEKAGANAARLPRVASKTEDLYTLRALAGEEWDEVEEPEEPRFARVALVGAPNAGKSTLANALVGTKVSIVSPKMQTTRERVLGVATRGAVQAEYLDTPGLLAPSARYAGKKVMRSLLLEAADALAEADAVICVLDAVKRWGSNEHSALAAALRSGRPALAVINKIDYLQPPVAREELAKDADEWRARVLEVAALPAPASPPALDLTFTSAVAGEGVNDVHTWVASHAPLANWKYPSWWKSDASPVAHVEELVREQIYRRLNQEMPYVVEPRVFGWTPLPSGQLRIDVELAVRTKVQARTLIGSRGAVISGIRDRALAEIEDALGADALLYLRVVRKR</sequence>
<keyword evidence="2" id="KW-0547">Nucleotide-binding</keyword>
<dbReference type="SUPFAM" id="SSF54814">
    <property type="entry name" value="Prokaryotic type KH domain (KH-domain type II)"/>
    <property type="match status" value="1"/>
</dbReference>
<dbReference type="InterPro" id="IPR005662">
    <property type="entry name" value="GTPase_Era-like"/>
</dbReference>
<dbReference type="GO" id="GO:0005525">
    <property type="term" value="F:GTP binding"/>
    <property type="evidence" value="ECO:0007669"/>
    <property type="project" value="UniProtKB-KW"/>
</dbReference>
<accession>A0A0L0DIZ0</accession>
<evidence type="ECO:0000256" key="2">
    <source>
        <dbReference type="ARBA" id="ARBA00022741"/>
    </source>
</evidence>
<dbReference type="GeneID" id="25566245"/>
<gene>
    <name evidence="5" type="ORF">AMSG_07301</name>
</gene>
<keyword evidence="6" id="KW-1185">Reference proteome</keyword>
<dbReference type="EMBL" id="GL349466">
    <property type="protein sequence ID" value="KNC51293.1"/>
    <property type="molecule type" value="Genomic_DNA"/>
</dbReference>
<comment type="similarity">
    <text evidence="1">Belongs to the TRAFAC class TrmE-Era-EngA-EngB-Septin-like GTPase superfamily. Era GTPase family.</text>
</comment>
<dbReference type="RefSeq" id="XP_013756217.1">
    <property type="nucleotide sequence ID" value="XM_013900763.1"/>
</dbReference>
<dbReference type="InterPro" id="IPR006073">
    <property type="entry name" value="GTP-bd"/>
</dbReference>
<dbReference type="GO" id="GO:0043024">
    <property type="term" value="F:ribosomal small subunit binding"/>
    <property type="evidence" value="ECO:0007669"/>
    <property type="project" value="TreeGrafter"/>
</dbReference>
<dbReference type="PANTHER" id="PTHR42698:SF1">
    <property type="entry name" value="GTPASE ERA, MITOCHONDRIAL"/>
    <property type="match status" value="1"/>
</dbReference>
<dbReference type="GO" id="GO:0019843">
    <property type="term" value="F:rRNA binding"/>
    <property type="evidence" value="ECO:0007669"/>
    <property type="project" value="TreeGrafter"/>
</dbReference>
<dbReference type="GO" id="GO:0000028">
    <property type="term" value="P:ribosomal small subunit assembly"/>
    <property type="evidence" value="ECO:0007669"/>
    <property type="project" value="TreeGrafter"/>
</dbReference>
<evidence type="ECO:0000313" key="6">
    <source>
        <dbReference type="Proteomes" id="UP000054408"/>
    </source>
</evidence>
<evidence type="ECO:0000256" key="1">
    <source>
        <dbReference type="ARBA" id="ARBA00007921"/>
    </source>
</evidence>